<evidence type="ECO:0000313" key="3">
    <source>
        <dbReference type="Proteomes" id="UP000198318"/>
    </source>
</evidence>
<accession>A0A239IF43</accession>
<feature type="region of interest" description="Disordered" evidence="1">
    <location>
        <begin position="17"/>
        <end position="45"/>
    </location>
</feature>
<keyword evidence="3" id="KW-1185">Reference proteome</keyword>
<dbReference type="Proteomes" id="UP000198318">
    <property type="component" value="Unassembled WGS sequence"/>
</dbReference>
<gene>
    <name evidence="2" type="ORF">SAMN05443665_1012101</name>
</gene>
<feature type="compositionally biased region" description="Polar residues" evidence="1">
    <location>
        <begin position="19"/>
        <end position="28"/>
    </location>
</feature>
<dbReference type="AlphaFoldDB" id="A0A239IF43"/>
<protein>
    <submittedName>
        <fullName evidence="2">Uncharacterized protein</fullName>
    </submittedName>
</protein>
<organism evidence="2 3">
    <name type="scientific">Actinomadura meyerae</name>
    <dbReference type="NCBI Taxonomy" id="240840"/>
    <lineage>
        <taxon>Bacteria</taxon>
        <taxon>Bacillati</taxon>
        <taxon>Actinomycetota</taxon>
        <taxon>Actinomycetes</taxon>
        <taxon>Streptosporangiales</taxon>
        <taxon>Thermomonosporaceae</taxon>
        <taxon>Actinomadura</taxon>
    </lineage>
</organism>
<dbReference type="EMBL" id="FZOR01000012">
    <property type="protein sequence ID" value="SNS92161.1"/>
    <property type="molecule type" value="Genomic_DNA"/>
</dbReference>
<evidence type="ECO:0000256" key="1">
    <source>
        <dbReference type="SAM" id="MobiDB-lite"/>
    </source>
</evidence>
<evidence type="ECO:0000313" key="2">
    <source>
        <dbReference type="EMBL" id="SNS92161.1"/>
    </source>
</evidence>
<reference evidence="2 3" key="1">
    <citation type="submission" date="2017-06" db="EMBL/GenBank/DDBJ databases">
        <authorList>
            <person name="Kim H.J."/>
            <person name="Triplett B.A."/>
        </authorList>
    </citation>
    <scope>NUCLEOTIDE SEQUENCE [LARGE SCALE GENOMIC DNA]</scope>
    <source>
        <strain evidence="2 3">DSM 44715</strain>
    </source>
</reference>
<name>A0A239IF43_9ACTN</name>
<proteinExistence type="predicted"/>
<sequence>MSVVNVNVEGMKEECLSDRNVSGGSTTGPFDAWRERTYHGMGPSR</sequence>